<dbReference type="PIRSF" id="PIRSF000137">
    <property type="entry name" value="Alcohol_oxidase"/>
    <property type="match status" value="1"/>
</dbReference>
<dbReference type="InterPro" id="IPR036188">
    <property type="entry name" value="FAD/NAD-bd_sf"/>
</dbReference>
<dbReference type="InterPro" id="IPR012132">
    <property type="entry name" value="GMC_OxRdtase"/>
</dbReference>
<dbReference type="PANTHER" id="PTHR11552">
    <property type="entry name" value="GLUCOSE-METHANOL-CHOLINE GMC OXIDOREDUCTASE"/>
    <property type="match status" value="1"/>
</dbReference>
<reference evidence="3 4" key="1">
    <citation type="submission" date="2024-02" db="EMBL/GenBank/DDBJ databases">
        <title>De novo assembly and annotation of 12 fungi associated with fruit tree decline syndrome in Ontario, Canada.</title>
        <authorList>
            <person name="Sulman M."/>
            <person name="Ellouze W."/>
            <person name="Ilyukhin E."/>
        </authorList>
    </citation>
    <scope>NUCLEOTIDE SEQUENCE [LARGE SCALE GENOMIC DNA]</scope>
    <source>
        <strain evidence="3 4">M1-105</strain>
    </source>
</reference>
<dbReference type="SUPFAM" id="SSF51905">
    <property type="entry name" value="FAD/NAD(P)-binding domain"/>
    <property type="match status" value="1"/>
</dbReference>
<dbReference type="Gene3D" id="3.50.50.60">
    <property type="entry name" value="FAD/NAD(P)-binding domain"/>
    <property type="match status" value="1"/>
</dbReference>
<dbReference type="Pfam" id="PF00732">
    <property type="entry name" value="GMC_oxred_N"/>
    <property type="match status" value="1"/>
</dbReference>
<sequence>MICLEAHIDHSDGAEHTPFRGANVKRALDNSTSSTTLEDYEYVIVGSGAGGAPLAARLAIAGHKVLLLEAGGDETNSTQYNVPALHSVAAEYEPMRWDYFVKHFDDEEEQKRDTKLTYTLPDGSRYTGPNPPEGATPLGVLYPRVGSLGGCTAHNALVTVYPYESDWEHLQTITGDDSWAPDNMRKYFERLERARYLPNSIAGHGFSGWLETSLTELTLIAQDFKVISLVLAAAAGMGQTLLESLVTTATGLAQVLLRDVNNPGTSRDSDEGMYQVPLAMKIPEYKRAGPVDFLNEVLNAVNDDGTPKYHLDIQLNTLATKVTFENGTDGKPKATGINFLTGNSLYGADPRRQSGSATGKGTPGSVKATREVILSAGTFNTPQILKLSGVGPKDELEKFGIEVVKDLPGVGKNLQDRYEIPVIGEAPTKIGLVKDCTFLEGDSDPCLEKWENLPVEKGVYATNGVALAILKKASNTENGNADLFVAGWPAYFNGYYPNFFANATNGSNHWTWLTLKAEARNNAGTVTLRSADPQDVPEINTRNFDVGGEEDLTALVEGMKYGRQVFQDLIPLDGKFTEVWPGESVQTDEEWKEFAKYESWGHHASCTCPIGADDDENAVLDTDFKVRGVEGLRVVDASSFNKIPGTYIVSKPLNTSLYLIPITNSQKALPIYMISEKASDVIIADAKASN</sequence>
<name>A0ABR3SIY2_9PEZI</name>
<proteinExistence type="inferred from homology"/>
<feature type="domain" description="Glucose-methanol-choline oxidoreductase N-terminal" evidence="2">
    <location>
        <begin position="377"/>
        <end position="391"/>
    </location>
</feature>
<comment type="caution">
    <text evidence="3">The sequence shown here is derived from an EMBL/GenBank/DDBJ whole genome shotgun (WGS) entry which is preliminary data.</text>
</comment>
<evidence type="ECO:0000313" key="3">
    <source>
        <dbReference type="EMBL" id="KAL1622224.1"/>
    </source>
</evidence>
<dbReference type="SUPFAM" id="SSF54373">
    <property type="entry name" value="FAD-linked reductases, C-terminal domain"/>
    <property type="match status" value="1"/>
</dbReference>
<evidence type="ECO:0000256" key="1">
    <source>
        <dbReference type="ARBA" id="ARBA00010790"/>
    </source>
</evidence>
<dbReference type="InterPro" id="IPR000172">
    <property type="entry name" value="GMC_OxRdtase_N"/>
</dbReference>
<dbReference type="PROSITE" id="PS00624">
    <property type="entry name" value="GMC_OXRED_2"/>
    <property type="match status" value="1"/>
</dbReference>
<evidence type="ECO:0000313" key="4">
    <source>
        <dbReference type="Proteomes" id="UP001521116"/>
    </source>
</evidence>
<gene>
    <name evidence="3" type="ORF">SLS56_008843</name>
</gene>
<dbReference type="Proteomes" id="UP001521116">
    <property type="component" value="Unassembled WGS sequence"/>
</dbReference>
<dbReference type="Pfam" id="PF05199">
    <property type="entry name" value="GMC_oxred_C"/>
    <property type="match status" value="1"/>
</dbReference>
<dbReference type="PANTHER" id="PTHR11552:SF213">
    <property type="entry name" value="DEHYDROGENASE, PUTATIVE-RELATED"/>
    <property type="match status" value="1"/>
</dbReference>
<dbReference type="InterPro" id="IPR007867">
    <property type="entry name" value="GMC_OxRtase_C"/>
</dbReference>
<accession>A0ABR3SIY2</accession>
<evidence type="ECO:0000259" key="2">
    <source>
        <dbReference type="PROSITE" id="PS00624"/>
    </source>
</evidence>
<dbReference type="Gene3D" id="3.30.560.10">
    <property type="entry name" value="Glucose Oxidase, domain 3"/>
    <property type="match status" value="1"/>
</dbReference>
<comment type="similarity">
    <text evidence="1">Belongs to the GMC oxidoreductase family.</text>
</comment>
<keyword evidence="4" id="KW-1185">Reference proteome</keyword>
<dbReference type="EMBL" id="JAJVDC020000139">
    <property type="protein sequence ID" value="KAL1622224.1"/>
    <property type="molecule type" value="Genomic_DNA"/>
</dbReference>
<protein>
    <recommendedName>
        <fullName evidence="2">Glucose-methanol-choline oxidoreductase N-terminal domain-containing protein</fullName>
    </recommendedName>
</protein>
<organism evidence="3 4">
    <name type="scientific">Neofusicoccum ribis</name>
    <dbReference type="NCBI Taxonomy" id="45134"/>
    <lineage>
        <taxon>Eukaryota</taxon>
        <taxon>Fungi</taxon>
        <taxon>Dikarya</taxon>
        <taxon>Ascomycota</taxon>
        <taxon>Pezizomycotina</taxon>
        <taxon>Dothideomycetes</taxon>
        <taxon>Dothideomycetes incertae sedis</taxon>
        <taxon>Botryosphaeriales</taxon>
        <taxon>Botryosphaeriaceae</taxon>
        <taxon>Neofusicoccum</taxon>
    </lineage>
</organism>